<dbReference type="PANTHER" id="PTHR35091:SF2">
    <property type="entry name" value="FLAGELLAR PROTEIN FLIL"/>
    <property type="match status" value="1"/>
</dbReference>
<organism evidence="11 12">
    <name type="scientific">Paraliobacillus ryukyuensis</name>
    <dbReference type="NCBI Taxonomy" id="200904"/>
    <lineage>
        <taxon>Bacteria</taxon>
        <taxon>Bacillati</taxon>
        <taxon>Bacillota</taxon>
        <taxon>Bacilli</taxon>
        <taxon>Bacillales</taxon>
        <taxon>Bacillaceae</taxon>
        <taxon>Paraliobacillus</taxon>
    </lineage>
</organism>
<evidence type="ECO:0000256" key="2">
    <source>
        <dbReference type="ARBA" id="ARBA00004162"/>
    </source>
</evidence>
<dbReference type="InterPro" id="IPR005503">
    <property type="entry name" value="FliL"/>
</dbReference>
<accession>A0A366EHB1</accession>
<dbReference type="RefSeq" id="WP_079709454.1">
    <property type="nucleotide sequence ID" value="NZ_BAABQN010000001.1"/>
</dbReference>
<dbReference type="GO" id="GO:0071978">
    <property type="term" value="P:bacterial-type flagellum-dependent swarming motility"/>
    <property type="evidence" value="ECO:0007669"/>
    <property type="project" value="TreeGrafter"/>
</dbReference>
<evidence type="ECO:0000313" key="11">
    <source>
        <dbReference type="EMBL" id="RBP01792.1"/>
    </source>
</evidence>
<keyword evidence="6" id="KW-0812">Transmembrane</keyword>
<evidence type="ECO:0000256" key="5">
    <source>
        <dbReference type="ARBA" id="ARBA00022500"/>
    </source>
</evidence>
<evidence type="ECO:0000313" key="12">
    <source>
        <dbReference type="Proteomes" id="UP000252254"/>
    </source>
</evidence>
<comment type="subcellular location">
    <subcellularLocation>
        <location evidence="2">Cell membrane</location>
        <topology evidence="2">Single-pass membrane protein</topology>
    </subcellularLocation>
</comment>
<gene>
    <name evidence="11" type="ORF">DES48_101536</name>
</gene>
<dbReference type="AlphaFoldDB" id="A0A366EHB1"/>
<evidence type="ECO:0000256" key="10">
    <source>
        <dbReference type="RuleBase" id="RU364125"/>
    </source>
</evidence>
<dbReference type="EMBL" id="QNRI01000001">
    <property type="protein sequence ID" value="RBP01792.1"/>
    <property type="molecule type" value="Genomic_DNA"/>
</dbReference>
<keyword evidence="7 10" id="KW-0283">Flagellar rotation</keyword>
<dbReference type="OrthoDB" id="2381796at2"/>
<keyword evidence="11" id="KW-0969">Cilium</keyword>
<keyword evidence="5 10" id="KW-0145">Chemotaxis</keyword>
<dbReference type="GO" id="GO:0006935">
    <property type="term" value="P:chemotaxis"/>
    <property type="evidence" value="ECO:0007669"/>
    <property type="project" value="UniProtKB-KW"/>
</dbReference>
<evidence type="ECO:0000256" key="9">
    <source>
        <dbReference type="ARBA" id="ARBA00023136"/>
    </source>
</evidence>
<keyword evidence="12" id="KW-1185">Reference proteome</keyword>
<keyword evidence="4 10" id="KW-1003">Cell membrane</keyword>
<evidence type="ECO:0000256" key="3">
    <source>
        <dbReference type="ARBA" id="ARBA00008281"/>
    </source>
</evidence>
<evidence type="ECO:0000256" key="4">
    <source>
        <dbReference type="ARBA" id="ARBA00022475"/>
    </source>
</evidence>
<proteinExistence type="inferred from homology"/>
<protein>
    <recommendedName>
        <fullName evidence="10">Flagellar protein FliL</fullName>
    </recommendedName>
</protein>
<dbReference type="PANTHER" id="PTHR35091">
    <property type="entry name" value="FLAGELLAR PROTEIN FLIL"/>
    <property type="match status" value="1"/>
</dbReference>
<keyword evidence="8" id="KW-1133">Transmembrane helix</keyword>
<evidence type="ECO:0000256" key="6">
    <source>
        <dbReference type="ARBA" id="ARBA00022692"/>
    </source>
</evidence>
<comment type="function">
    <text evidence="1 10">Controls the rotational direction of flagella during chemotaxis.</text>
</comment>
<reference evidence="11 12" key="1">
    <citation type="submission" date="2018-06" db="EMBL/GenBank/DDBJ databases">
        <title>Genomic Encyclopedia of Type Strains, Phase IV (KMG-IV): sequencing the most valuable type-strain genomes for metagenomic binning, comparative biology and taxonomic classification.</title>
        <authorList>
            <person name="Goeker M."/>
        </authorList>
    </citation>
    <scope>NUCLEOTIDE SEQUENCE [LARGE SCALE GENOMIC DNA]</scope>
    <source>
        <strain evidence="11 12">DSM 15140</strain>
    </source>
</reference>
<evidence type="ECO:0000256" key="8">
    <source>
        <dbReference type="ARBA" id="ARBA00022989"/>
    </source>
</evidence>
<sequence length="139" mass="15779">MNPKLFKMMIISLIVITLAGVGAVVYIMFFSGDDPPEELSIDDMVNHSFTTEEMTTDLQDGSIVRIQFQLVTDGKKARQEVEKRQPQLKNIFIKESVSLSEEDFQSGLSELETNIKNQMNELMDDGKIIDVYITSKIIQ</sequence>
<keyword evidence="9 10" id="KW-0472">Membrane</keyword>
<dbReference type="STRING" id="200904.GCA_900168775_01575"/>
<evidence type="ECO:0000256" key="7">
    <source>
        <dbReference type="ARBA" id="ARBA00022779"/>
    </source>
</evidence>
<dbReference type="GO" id="GO:0009425">
    <property type="term" value="C:bacterial-type flagellum basal body"/>
    <property type="evidence" value="ECO:0007669"/>
    <property type="project" value="InterPro"/>
</dbReference>
<dbReference type="Proteomes" id="UP000252254">
    <property type="component" value="Unassembled WGS sequence"/>
</dbReference>
<dbReference type="NCBIfam" id="NF005826">
    <property type="entry name" value="PRK07718.1"/>
    <property type="match status" value="1"/>
</dbReference>
<comment type="similarity">
    <text evidence="3 10">Belongs to the FliL family.</text>
</comment>
<keyword evidence="11" id="KW-0282">Flagellum</keyword>
<evidence type="ECO:0000256" key="1">
    <source>
        <dbReference type="ARBA" id="ARBA00002254"/>
    </source>
</evidence>
<keyword evidence="11" id="KW-0966">Cell projection</keyword>
<dbReference type="GO" id="GO:0005886">
    <property type="term" value="C:plasma membrane"/>
    <property type="evidence" value="ECO:0007669"/>
    <property type="project" value="UniProtKB-SubCell"/>
</dbReference>
<dbReference type="Pfam" id="PF03748">
    <property type="entry name" value="FliL"/>
    <property type="match status" value="1"/>
</dbReference>
<name>A0A366EHB1_9BACI</name>
<comment type="caution">
    <text evidence="11">The sequence shown here is derived from an EMBL/GenBank/DDBJ whole genome shotgun (WGS) entry which is preliminary data.</text>
</comment>